<organism evidence="4 5">
    <name type="scientific">[Clostridium] ultunense Esp</name>
    <dbReference type="NCBI Taxonomy" id="1288971"/>
    <lineage>
        <taxon>Bacteria</taxon>
        <taxon>Bacillati</taxon>
        <taxon>Bacillota</taxon>
        <taxon>Tissierellia</taxon>
        <taxon>Tissierellales</taxon>
        <taxon>Tepidimicrobiaceae</taxon>
        <taxon>Schnuerera</taxon>
    </lineage>
</organism>
<dbReference type="PROSITE" id="PS50902">
    <property type="entry name" value="FLAVODOXIN_LIKE"/>
    <property type="match status" value="1"/>
</dbReference>
<dbReference type="Proteomes" id="UP000245423">
    <property type="component" value="Chromosome 1"/>
</dbReference>
<dbReference type="AlphaFoldDB" id="A0A1M4PKR7"/>
<evidence type="ECO:0000259" key="3">
    <source>
        <dbReference type="PROSITE" id="PS50902"/>
    </source>
</evidence>
<gene>
    <name evidence="4" type="ORF">CUESP1_0651</name>
</gene>
<dbReference type="SUPFAM" id="SSF52218">
    <property type="entry name" value="Flavoproteins"/>
    <property type="match status" value="1"/>
</dbReference>
<dbReference type="GO" id="GO:0010181">
    <property type="term" value="F:FMN binding"/>
    <property type="evidence" value="ECO:0007669"/>
    <property type="project" value="InterPro"/>
</dbReference>
<dbReference type="PANTHER" id="PTHR32145:SF11">
    <property type="entry name" value="DIFLAVIN FLAVOPROTEIN A 2-RELATED"/>
    <property type="match status" value="1"/>
</dbReference>
<evidence type="ECO:0000256" key="2">
    <source>
        <dbReference type="ARBA" id="ARBA00022982"/>
    </source>
</evidence>
<protein>
    <submittedName>
        <fullName evidence="4">Flavo-diiron protein FprA2</fullName>
        <ecNumber evidence="4">1.6.3.-</ecNumber>
    </submittedName>
</protein>
<keyword evidence="5" id="KW-1185">Reference proteome</keyword>
<dbReference type="InterPro" id="IPR051285">
    <property type="entry name" value="NADH_oxidoreductase_modular"/>
</dbReference>
<evidence type="ECO:0000313" key="4">
    <source>
        <dbReference type="EMBL" id="SHD76035.1"/>
    </source>
</evidence>
<accession>A0A1M4PKR7</accession>
<proteinExistence type="predicted"/>
<dbReference type="GO" id="GO:0016651">
    <property type="term" value="F:oxidoreductase activity, acting on NAD(P)H"/>
    <property type="evidence" value="ECO:0007669"/>
    <property type="project" value="UniProtKB-ARBA"/>
</dbReference>
<evidence type="ECO:0000313" key="5">
    <source>
        <dbReference type="Proteomes" id="UP000245423"/>
    </source>
</evidence>
<dbReference type="EC" id="1.6.3.-" evidence="4"/>
<keyword evidence="1" id="KW-0813">Transport</keyword>
<dbReference type="PANTHER" id="PTHR32145">
    <property type="entry name" value="DIFLAVIN FLAVOPROTEIN A 2-RELATED"/>
    <property type="match status" value="1"/>
</dbReference>
<keyword evidence="2" id="KW-0249">Electron transport</keyword>
<sequence>MAGDIEVELMDIELIDVTSLEEKIDKSTAIIIGSPTINQNTLRPIYDLFAVINPIRNRGKLAGAFGSYGWSGEAVKIIQENLKNLKLKVYDDGLRCCFIPFEDSFQEAIEYGKDFGKKLLDNSR</sequence>
<dbReference type="Gene3D" id="3.40.50.360">
    <property type="match status" value="1"/>
</dbReference>
<reference evidence="4 5" key="1">
    <citation type="submission" date="2016-11" db="EMBL/GenBank/DDBJ databases">
        <authorList>
            <person name="Manzoor S."/>
        </authorList>
    </citation>
    <scope>NUCLEOTIDE SEQUENCE [LARGE SCALE GENOMIC DNA]</scope>
    <source>
        <strain evidence="4">Clostridium ultunense strain Esp</strain>
    </source>
</reference>
<name>A0A1M4PKR7_9FIRM</name>
<keyword evidence="4" id="KW-0560">Oxidoreductase</keyword>
<dbReference type="InterPro" id="IPR008254">
    <property type="entry name" value="Flavodoxin/NO_synth"/>
</dbReference>
<dbReference type="EMBL" id="LT669839">
    <property type="protein sequence ID" value="SHD76035.1"/>
    <property type="molecule type" value="Genomic_DNA"/>
</dbReference>
<feature type="domain" description="Flavodoxin-like" evidence="3">
    <location>
        <begin position="1"/>
        <end position="116"/>
    </location>
</feature>
<dbReference type="Pfam" id="PF00258">
    <property type="entry name" value="Flavodoxin_1"/>
    <property type="match status" value="1"/>
</dbReference>
<evidence type="ECO:0000256" key="1">
    <source>
        <dbReference type="ARBA" id="ARBA00022448"/>
    </source>
</evidence>
<dbReference type="InterPro" id="IPR029039">
    <property type="entry name" value="Flavoprotein-like_sf"/>
</dbReference>